<keyword evidence="1" id="KW-0472">Membrane</keyword>
<organism evidence="2 3">
    <name type="scientific">Rhizophagus clarus</name>
    <dbReference type="NCBI Taxonomy" id="94130"/>
    <lineage>
        <taxon>Eukaryota</taxon>
        <taxon>Fungi</taxon>
        <taxon>Fungi incertae sedis</taxon>
        <taxon>Mucoromycota</taxon>
        <taxon>Glomeromycotina</taxon>
        <taxon>Glomeromycetes</taxon>
        <taxon>Glomerales</taxon>
        <taxon>Glomeraceae</taxon>
        <taxon>Rhizophagus</taxon>
    </lineage>
</organism>
<feature type="transmembrane region" description="Helical" evidence="1">
    <location>
        <begin position="12"/>
        <end position="30"/>
    </location>
</feature>
<dbReference type="Proteomes" id="UP000247702">
    <property type="component" value="Unassembled WGS sequence"/>
</dbReference>
<keyword evidence="3" id="KW-1185">Reference proteome</keyword>
<keyword evidence="1" id="KW-1133">Transmembrane helix</keyword>
<comment type="caution">
    <text evidence="2">The sequence shown here is derived from an EMBL/GenBank/DDBJ whole genome shotgun (WGS) entry which is preliminary data.</text>
</comment>
<dbReference type="EMBL" id="BEXD01003813">
    <property type="protein sequence ID" value="GBC02153.1"/>
    <property type="molecule type" value="Genomic_DNA"/>
</dbReference>
<evidence type="ECO:0000313" key="2">
    <source>
        <dbReference type="EMBL" id="GBC02153.1"/>
    </source>
</evidence>
<keyword evidence="1" id="KW-0812">Transmembrane</keyword>
<name>A0A2Z6RML6_9GLOM</name>
<sequence>MHIINFVSLSKLPIIIILHISSIWIGNCFIKYPSRFKKCVYIVHTKHYIVYCVFREGEINHQRKIFQR</sequence>
<evidence type="ECO:0000256" key="1">
    <source>
        <dbReference type="SAM" id="Phobius"/>
    </source>
</evidence>
<protein>
    <submittedName>
        <fullName evidence="2">Uncharacterized protein</fullName>
    </submittedName>
</protein>
<reference evidence="2 3" key="1">
    <citation type="submission" date="2017-11" db="EMBL/GenBank/DDBJ databases">
        <title>The genome of Rhizophagus clarus HR1 reveals common genetic basis of auxotrophy among arbuscular mycorrhizal fungi.</title>
        <authorList>
            <person name="Kobayashi Y."/>
        </authorList>
    </citation>
    <scope>NUCLEOTIDE SEQUENCE [LARGE SCALE GENOMIC DNA]</scope>
    <source>
        <strain evidence="2 3">HR1</strain>
    </source>
</reference>
<dbReference type="AlphaFoldDB" id="A0A2Z6RML6"/>
<gene>
    <name evidence="2" type="ORF">RclHR1_04480017</name>
</gene>
<evidence type="ECO:0000313" key="3">
    <source>
        <dbReference type="Proteomes" id="UP000247702"/>
    </source>
</evidence>
<proteinExistence type="predicted"/>
<accession>A0A2Z6RML6</accession>